<comment type="caution">
    <text evidence="2">The sequence shown here is derived from an EMBL/GenBank/DDBJ whole genome shotgun (WGS) entry which is preliminary data.</text>
</comment>
<evidence type="ECO:0000256" key="1">
    <source>
        <dbReference type="SAM" id="MobiDB-lite"/>
    </source>
</evidence>
<feature type="compositionally biased region" description="Low complexity" evidence="1">
    <location>
        <begin position="165"/>
        <end position="181"/>
    </location>
</feature>
<feature type="region of interest" description="Disordered" evidence="1">
    <location>
        <begin position="109"/>
        <end position="217"/>
    </location>
</feature>
<protein>
    <submittedName>
        <fullName evidence="2">Uncharacterized protein</fullName>
    </submittedName>
</protein>
<feature type="region of interest" description="Disordered" evidence="1">
    <location>
        <begin position="665"/>
        <end position="692"/>
    </location>
</feature>
<dbReference type="EMBL" id="JADGJD010000182">
    <property type="protein sequence ID" value="KAJ3053749.1"/>
    <property type="molecule type" value="Genomic_DNA"/>
</dbReference>
<name>A0AAD5SEU1_9FUNG</name>
<feature type="region of interest" description="Disordered" evidence="1">
    <location>
        <begin position="483"/>
        <end position="505"/>
    </location>
</feature>
<feature type="compositionally biased region" description="Gly residues" evidence="1">
    <location>
        <begin position="151"/>
        <end position="160"/>
    </location>
</feature>
<evidence type="ECO:0000313" key="3">
    <source>
        <dbReference type="Proteomes" id="UP001212841"/>
    </source>
</evidence>
<feature type="compositionally biased region" description="Low complexity" evidence="1">
    <location>
        <begin position="620"/>
        <end position="633"/>
    </location>
</feature>
<proteinExistence type="predicted"/>
<dbReference type="AlphaFoldDB" id="A0AAD5SEU1"/>
<dbReference type="Proteomes" id="UP001212841">
    <property type="component" value="Unassembled WGS sequence"/>
</dbReference>
<reference evidence="2" key="1">
    <citation type="submission" date="2020-05" db="EMBL/GenBank/DDBJ databases">
        <title>Phylogenomic resolution of chytrid fungi.</title>
        <authorList>
            <person name="Stajich J.E."/>
            <person name="Amses K."/>
            <person name="Simmons R."/>
            <person name="Seto K."/>
            <person name="Myers J."/>
            <person name="Bonds A."/>
            <person name="Quandt C.A."/>
            <person name="Barry K."/>
            <person name="Liu P."/>
            <person name="Grigoriev I."/>
            <person name="Longcore J.E."/>
            <person name="James T.Y."/>
        </authorList>
    </citation>
    <scope>NUCLEOTIDE SEQUENCE</scope>
    <source>
        <strain evidence="2">JEL0318</strain>
    </source>
</reference>
<sequence length="858" mass="90826">MPKTKVKKKSDGEPMPLAQYRLILKNAVDNANVHRQGSINQYAIYHHIDKNHKSVLYIVLPPKWNEQNLTRTKRSDAIEAIEKRLPKDIPNLPPTLYLLHDEKESLIQNERDRKQSVEIRRQERSRREAETAGTDESLRRGMVQKMLVGGAEMGGYGGTGPLQFQDNLSSSDASPSNSPLQHAAIPSQTLPQHLHDQPHIQQPTLHRPPLTSQYPQPTLNDVLLNPAYVSLVPHIPPPVLTQILANPAYLAQIHQFNPSLLQILQLYVTRNPQIAQQARAIQNAAKVTSNPVGASGINGYGATGTSSTSQHPGTMNTVAPTIGKITQDVTDPESSMNLDGTATAGVPYLSFPTSLVQAGHAQGQGQGGATMFTDLIGESAGGTLEGLGEGLSRGFGEGLGGRTGSRLRRVSLQGSVQNDGGSDLDVSFGWGSGSVEGVTDSVTKNLGDLGWKNGKGKREAEDAGFLGTEAGMRLLTRAEPFAASEDNDRRQFVPPSRPVLRRPLHAPPFSQRNVFLTPHHLHTNPAVPHHPLRFPTPAKRPIHPQETLAIPPPPFQSTLPQTYLAGVPGTGTYANAGPVAGLTCEIIADMLGLGQSDLPGTALRNSDAIELVGKASVTVSTGGSDGGDLTQDGVEGSTISDGGWSAERRSANAVDVVLREQYTHGRHTARNGRSLRDGGQWGLSELGDPETEARHYRNTSRAFGGGMSGEGGLLVSRIPDDDFGRIVGGDTSHVGSSWFDVSAEAGGSGVPGCNSELVDNTKEGFTGVEYPSFGLALTATAAQHPYALPADSLNSAALAGDDDQPFSNDHPSGAALTLCRPVELEEIARSALAGVCGAVRGGAASGSGVGAGRGGDWD</sequence>
<feature type="compositionally biased region" description="Polar residues" evidence="1">
    <location>
        <begin position="199"/>
        <end position="217"/>
    </location>
</feature>
<accession>A0AAD5SEU1</accession>
<gene>
    <name evidence="2" type="ORF">HK097_003476</name>
</gene>
<feature type="region of interest" description="Disordered" evidence="1">
    <location>
        <begin position="620"/>
        <end position="646"/>
    </location>
</feature>
<evidence type="ECO:0000313" key="2">
    <source>
        <dbReference type="EMBL" id="KAJ3053749.1"/>
    </source>
</evidence>
<organism evidence="2 3">
    <name type="scientific">Rhizophlyctis rosea</name>
    <dbReference type="NCBI Taxonomy" id="64517"/>
    <lineage>
        <taxon>Eukaryota</taxon>
        <taxon>Fungi</taxon>
        <taxon>Fungi incertae sedis</taxon>
        <taxon>Chytridiomycota</taxon>
        <taxon>Chytridiomycota incertae sedis</taxon>
        <taxon>Chytridiomycetes</taxon>
        <taxon>Rhizophlyctidales</taxon>
        <taxon>Rhizophlyctidaceae</taxon>
        <taxon>Rhizophlyctis</taxon>
    </lineage>
</organism>
<keyword evidence="3" id="KW-1185">Reference proteome</keyword>
<feature type="compositionally biased region" description="Basic and acidic residues" evidence="1">
    <location>
        <begin position="109"/>
        <end position="130"/>
    </location>
</feature>